<dbReference type="WBParaSite" id="SVE_1450000.1">
    <property type="protein sequence ID" value="SVE_1450000.1"/>
    <property type="gene ID" value="SVE_1450000"/>
</dbReference>
<accession>A0A0K0FSZ0</accession>
<evidence type="ECO:0000313" key="1">
    <source>
        <dbReference type="Proteomes" id="UP000035680"/>
    </source>
</evidence>
<keyword evidence="1" id="KW-1185">Reference proteome</keyword>
<sequence length="106" mass="12398">MNRTNKYLIARDIKDVNKIKFPISLMHRGTCLNFSKSHFSPLLTAIRFIADTFYPKRYTKNFYVIPETLKQRNYATELSLSDLKAFNSKICGDECKDHLCGTYSNY</sequence>
<evidence type="ECO:0000313" key="2">
    <source>
        <dbReference type="WBParaSite" id="SVE_1450000.1"/>
    </source>
</evidence>
<dbReference type="Proteomes" id="UP000035680">
    <property type="component" value="Unassembled WGS sequence"/>
</dbReference>
<proteinExistence type="predicted"/>
<reference evidence="2" key="2">
    <citation type="submission" date="2015-08" db="UniProtKB">
        <authorList>
            <consortium name="WormBaseParasite"/>
        </authorList>
    </citation>
    <scope>IDENTIFICATION</scope>
</reference>
<protein>
    <submittedName>
        <fullName evidence="2">Uncharacterized protein</fullName>
    </submittedName>
</protein>
<organism evidence="1 2">
    <name type="scientific">Strongyloides venezuelensis</name>
    <name type="common">Threadworm</name>
    <dbReference type="NCBI Taxonomy" id="75913"/>
    <lineage>
        <taxon>Eukaryota</taxon>
        <taxon>Metazoa</taxon>
        <taxon>Ecdysozoa</taxon>
        <taxon>Nematoda</taxon>
        <taxon>Chromadorea</taxon>
        <taxon>Rhabditida</taxon>
        <taxon>Tylenchina</taxon>
        <taxon>Panagrolaimomorpha</taxon>
        <taxon>Strongyloidoidea</taxon>
        <taxon>Strongyloididae</taxon>
        <taxon>Strongyloides</taxon>
    </lineage>
</organism>
<reference evidence="1" key="1">
    <citation type="submission" date="2014-07" db="EMBL/GenBank/DDBJ databases">
        <authorList>
            <person name="Martin A.A"/>
            <person name="De Silva N."/>
        </authorList>
    </citation>
    <scope>NUCLEOTIDE SEQUENCE</scope>
</reference>
<dbReference type="AlphaFoldDB" id="A0A0K0FSZ0"/>
<name>A0A0K0FSZ0_STRVS</name>